<dbReference type="EMBL" id="PGTY01000001">
    <property type="protein sequence ID" value="PJI93026.1"/>
    <property type="molecule type" value="Genomic_DNA"/>
</dbReference>
<feature type="transmembrane region" description="Helical" evidence="1">
    <location>
        <begin position="24"/>
        <end position="43"/>
    </location>
</feature>
<comment type="caution">
    <text evidence="2">The sequence shown here is derived from an EMBL/GenBank/DDBJ whole genome shotgun (WGS) entry which is preliminary data.</text>
</comment>
<dbReference type="OrthoDB" id="8479123at2"/>
<protein>
    <submittedName>
        <fullName evidence="2">Uncharacterized protein</fullName>
    </submittedName>
</protein>
<feature type="transmembrane region" description="Helical" evidence="1">
    <location>
        <begin position="125"/>
        <end position="144"/>
    </location>
</feature>
<evidence type="ECO:0000313" key="3">
    <source>
        <dbReference type="Proteomes" id="UP000228531"/>
    </source>
</evidence>
<feature type="transmembrane region" description="Helical" evidence="1">
    <location>
        <begin position="55"/>
        <end position="76"/>
    </location>
</feature>
<organism evidence="2 3">
    <name type="scientific">Yoonia maricola</name>
    <dbReference type="NCBI Taxonomy" id="420999"/>
    <lineage>
        <taxon>Bacteria</taxon>
        <taxon>Pseudomonadati</taxon>
        <taxon>Pseudomonadota</taxon>
        <taxon>Alphaproteobacteria</taxon>
        <taxon>Rhodobacterales</taxon>
        <taxon>Paracoccaceae</taxon>
        <taxon>Yoonia</taxon>
    </lineage>
</organism>
<reference evidence="2 3" key="1">
    <citation type="submission" date="2017-11" db="EMBL/GenBank/DDBJ databases">
        <title>Genomic Encyclopedia of Archaeal and Bacterial Type Strains, Phase II (KMG-II): From Individual Species to Whole Genera.</title>
        <authorList>
            <person name="Goeker M."/>
        </authorList>
    </citation>
    <scope>NUCLEOTIDE SEQUENCE [LARGE SCALE GENOMIC DNA]</scope>
    <source>
        <strain evidence="2 3">DSM 29128</strain>
    </source>
</reference>
<keyword evidence="1" id="KW-1133">Transmembrane helix</keyword>
<proteinExistence type="predicted"/>
<accession>A0A2M8WQA8</accession>
<dbReference type="Proteomes" id="UP000228531">
    <property type="component" value="Unassembled WGS sequence"/>
</dbReference>
<gene>
    <name evidence="2" type="ORF">BC777_1893</name>
</gene>
<evidence type="ECO:0000256" key="1">
    <source>
        <dbReference type="SAM" id="Phobius"/>
    </source>
</evidence>
<feature type="transmembrane region" description="Helical" evidence="1">
    <location>
        <begin position="150"/>
        <end position="172"/>
    </location>
</feature>
<keyword evidence="1" id="KW-0472">Membrane</keyword>
<keyword evidence="1" id="KW-0812">Transmembrane</keyword>
<name>A0A2M8WQA8_9RHOB</name>
<dbReference type="AlphaFoldDB" id="A0A2M8WQA8"/>
<feature type="transmembrane region" description="Helical" evidence="1">
    <location>
        <begin position="96"/>
        <end position="118"/>
    </location>
</feature>
<evidence type="ECO:0000313" key="2">
    <source>
        <dbReference type="EMBL" id="PJI93026.1"/>
    </source>
</evidence>
<dbReference type="RefSeq" id="WP_100367776.1">
    <property type="nucleotide sequence ID" value="NZ_PGTY01000001.1"/>
</dbReference>
<keyword evidence="3" id="KW-1185">Reference proteome</keyword>
<sequence>MHILLFIIACTLIPIIVFPMRACWAWMCVLFILSMMVWLDLYLVPQGDKERAWAYAVLFFASLNGLAVTALVLRLLVRWITTKPWWTDGKLGLLEILLHTANGVCMGFAIFLPMAAVFEGTGHAYLAHIVPIFVGMVILAFGQSRKLAAIYSWSISLALMASTLASAIYPAVINSSASHQANGERYCIYLNQSWRFAQNAHDLTFLTFGKGTHTAHATLIIEGEDGPIYGNWSYRQSQFMVPWDIRTQPTGHTCPH</sequence>